<dbReference type="KEGG" id="tkr:C7K43_09045"/>
<evidence type="ECO:0000313" key="3">
    <source>
        <dbReference type="EMBL" id="GEQ55286.1"/>
    </source>
</evidence>
<name>A0AAN4UDF5_9ENTE</name>
<dbReference type="RefSeq" id="WP_124006538.1">
    <property type="nucleotide sequence ID" value="NZ_BJYN01000056.1"/>
</dbReference>
<feature type="transmembrane region" description="Helical" evidence="1">
    <location>
        <begin position="136"/>
        <end position="157"/>
    </location>
</feature>
<reference evidence="3" key="2">
    <citation type="journal article" date="2020" name="Int. Dairy J.">
        <title>Lactic acid bacterial diversity in Brie cheese focusing on salt concentration and pH of isolation medium and characterisation of halophilic and alkaliphilic lactic acid bacterial isolates.</title>
        <authorList>
            <person name="Unno R."/>
            <person name="Matsutani M."/>
            <person name="Suzuki T."/>
            <person name="Kodama K."/>
            <person name="Matsushita H."/>
            <person name="Yamasato K."/>
            <person name="Koizumi Y."/>
            <person name="Ishikawa M."/>
        </authorList>
    </citation>
    <scope>NUCLEOTIDE SEQUENCE</scope>
    <source>
        <strain evidence="3">7C1</strain>
        <strain evidence="2">8C4</strain>
    </source>
</reference>
<sequence length="175" mass="20320">MENTQLQLIIWSLPILFMLHDLEEIIIVKPWQIKYRTKLSHAKLKPFNHFKSPESGAVAILIEFIILTIVALLASLYQTYLLWFAVDFVFIFHFFGHYVLSLVFKGYVPGLYTAIILLPLCLINIISFSSLLTPSWVKVIAICLITLLIFVLFFKALTKSITIFDKLLQYYSQKE</sequence>
<dbReference type="Proteomes" id="UP000886607">
    <property type="component" value="Unassembled WGS sequence"/>
</dbReference>
<accession>A0AAN4UDF5</accession>
<evidence type="ECO:0000313" key="2">
    <source>
        <dbReference type="EMBL" id="GEQ50320.1"/>
    </source>
</evidence>
<comment type="caution">
    <text evidence="3">The sequence shown here is derived from an EMBL/GenBank/DDBJ whole genome shotgun (WGS) entry which is preliminary data.</text>
</comment>
<reference evidence="3" key="1">
    <citation type="submission" date="2019-08" db="EMBL/GenBank/DDBJ databases">
        <authorList>
            <person name="Ishikawa M."/>
            <person name="Suzuki T."/>
            <person name="Matsutani M."/>
        </authorList>
    </citation>
    <scope>NUCLEOTIDE SEQUENCE</scope>
    <source>
        <strain evidence="3">7C1</strain>
        <strain evidence="2">8C4</strain>
    </source>
</reference>
<feature type="transmembrane region" description="Helical" evidence="1">
    <location>
        <begin position="80"/>
        <end position="104"/>
    </location>
</feature>
<keyword evidence="5" id="KW-1185">Reference proteome</keyword>
<dbReference type="Proteomes" id="UP000886597">
    <property type="component" value="Unassembled WGS sequence"/>
</dbReference>
<dbReference type="EMBL" id="BKBQ01000041">
    <property type="protein sequence ID" value="GEQ55286.1"/>
    <property type="molecule type" value="Genomic_DNA"/>
</dbReference>
<dbReference type="GeneID" id="69986087"/>
<evidence type="ECO:0000313" key="5">
    <source>
        <dbReference type="Proteomes" id="UP000886607"/>
    </source>
</evidence>
<keyword evidence="1" id="KW-0812">Transmembrane</keyword>
<evidence type="ECO:0008006" key="6">
    <source>
        <dbReference type="Google" id="ProtNLM"/>
    </source>
</evidence>
<proteinExistence type="predicted"/>
<keyword evidence="1" id="KW-0472">Membrane</keyword>
<gene>
    <name evidence="2" type="ORF">TK11N_21720</name>
    <name evidence="3" type="ORF">TK2N_21300</name>
</gene>
<evidence type="ECO:0000313" key="4">
    <source>
        <dbReference type="Proteomes" id="UP000886597"/>
    </source>
</evidence>
<keyword evidence="1" id="KW-1133">Transmembrane helix</keyword>
<dbReference type="InterPro" id="IPR025671">
    <property type="entry name" value="HXXEE"/>
</dbReference>
<evidence type="ECO:0000256" key="1">
    <source>
        <dbReference type="SAM" id="Phobius"/>
    </source>
</evidence>
<protein>
    <recommendedName>
        <fullName evidence="6">HXXEE domain-containing protein</fullName>
    </recommendedName>
</protein>
<dbReference type="AlphaFoldDB" id="A0AAN4UDF5"/>
<dbReference type="Pfam" id="PF13787">
    <property type="entry name" value="HXXEE"/>
    <property type="match status" value="1"/>
</dbReference>
<feature type="transmembrane region" description="Helical" evidence="1">
    <location>
        <begin position="111"/>
        <end position="130"/>
    </location>
</feature>
<feature type="transmembrane region" description="Helical" evidence="1">
    <location>
        <begin position="55"/>
        <end position="74"/>
    </location>
</feature>
<organism evidence="3 4">
    <name type="scientific">Tetragenococcus koreensis</name>
    <dbReference type="NCBI Taxonomy" id="290335"/>
    <lineage>
        <taxon>Bacteria</taxon>
        <taxon>Bacillati</taxon>
        <taxon>Bacillota</taxon>
        <taxon>Bacilli</taxon>
        <taxon>Lactobacillales</taxon>
        <taxon>Enterococcaceae</taxon>
        <taxon>Tetragenococcus</taxon>
    </lineage>
</organism>
<dbReference type="EMBL" id="BKBO01000043">
    <property type="protein sequence ID" value="GEQ50320.1"/>
    <property type="molecule type" value="Genomic_DNA"/>
</dbReference>